<dbReference type="AlphaFoldDB" id="A0A1R3HYK1"/>
<feature type="non-terminal residue" evidence="2">
    <location>
        <position position="1"/>
    </location>
</feature>
<protein>
    <submittedName>
        <fullName evidence="2">Uncharacterized protein</fullName>
    </submittedName>
</protein>
<organism evidence="2 3">
    <name type="scientific">Corchorus capsularis</name>
    <name type="common">Jute</name>
    <dbReference type="NCBI Taxonomy" id="210143"/>
    <lineage>
        <taxon>Eukaryota</taxon>
        <taxon>Viridiplantae</taxon>
        <taxon>Streptophyta</taxon>
        <taxon>Embryophyta</taxon>
        <taxon>Tracheophyta</taxon>
        <taxon>Spermatophyta</taxon>
        <taxon>Magnoliopsida</taxon>
        <taxon>eudicotyledons</taxon>
        <taxon>Gunneridae</taxon>
        <taxon>Pentapetalae</taxon>
        <taxon>rosids</taxon>
        <taxon>malvids</taxon>
        <taxon>Malvales</taxon>
        <taxon>Malvaceae</taxon>
        <taxon>Grewioideae</taxon>
        <taxon>Apeibeae</taxon>
        <taxon>Corchorus</taxon>
    </lineage>
</organism>
<dbReference type="Proteomes" id="UP000188268">
    <property type="component" value="Unassembled WGS sequence"/>
</dbReference>
<evidence type="ECO:0000313" key="3">
    <source>
        <dbReference type="Proteomes" id="UP000188268"/>
    </source>
</evidence>
<evidence type="ECO:0000256" key="1">
    <source>
        <dbReference type="SAM" id="MobiDB-lite"/>
    </source>
</evidence>
<comment type="caution">
    <text evidence="2">The sequence shown here is derived from an EMBL/GenBank/DDBJ whole genome shotgun (WGS) entry which is preliminary data.</text>
</comment>
<proteinExistence type="predicted"/>
<accession>A0A1R3HYK1</accession>
<dbReference type="Gramene" id="OMO75417">
    <property type="protein sequence ID" value="OMO75417"/>
    <property type="gene ID" value="CCACVL1_16174"/>
</dbReference>
<reference evidence="2 3" key="1">
    <citation type="submission" date="2013-09" db="EMBL/GenBank/DDBJ databases">
        <title>Corchorus capsularis genome sequencing.</title>
        <authorList>
            <person name="Alam M."/>
            <person name="Haque M.S."/>
            <person name="Islam M.S."/>
            <person name="Emdad E.M."/>
            <person name="Islam M.M."/>
            <person name="Ahmed B."/>
            <person name="Halim A."/>
            <person name="Hossen Q.M.M."/>
            <person name="Hossain M.Z."/>
            <person name="Ahmed R."/>
            <person name="Khan M.M."/>
            <person name="Islam R."/>
            <person name="Rashid M.M."/>
            <person name="Khan S.A."/>
            <person name="Rahman M.S."/>
            <person name="Alam M."/>
        </authorList>
    </citation>
    <scope>NUCLEOTIDE SEQUENCE [LARGE SCALE GENOMIC DNA]</scope>
    <source>
        <strain evidence="3">cv. CVL-1</strain>
        <tissue evidence="2">Whole seedling</tissue>
    </source>
</reference>
<evidence type="ECO:0000313" key="2">
    <source>
        <dbReference type="EMBL" id="OMO75417.1"/>
    </source>
</evidence>
<gene>
    <name evidence="2" type="ORF">CCACVL1_16174</name>
</gene>
<dbReference type="EMBL" id="AWWV01011023">
    <property type="protein sequence ID" value="OMO75417.1"/>
    <property type="molecule type" value="Genomic_DNA"/>
</dbReference>
<feature type="region of interest" description="Disordered" evidence="1">
    <location>
        <begin position="1"/>
        <end position="26"/>
    </location>
</feature>
<sequence length="26" mass="2962">FVAKPRTPPRRHRSGAPMDPFQVNSI</sequence>
<name>A0A1R3HYK1_COCAP</name>
<keyword evidence="3" id="KW-1185">Reference proteome</keyword>